<dbReference type="Proteomes" id="UP000297521">
    <property type="component" value="Unassembled WGS sequence"/>
</dbReference>
<dbReference type="Gene3D" id="3.40.50.360">
    <property type="match status" value="1"/>
</dbReference>
<dbReference type="InterPro" id="IPR051796">
    <property type="entry name" value="ISF_SsuE-like"/>
</dbReference>
<reference evidence="4" key="2">
    <citation type="submission" date="2019-04" db="EMBL/GenBank/DDBJ databases">
        <authorList>
            <person name="Bisanz J.E."/>
            <person name="Chagwedera N.D."/>
            <person name="Chawla A."/>
            <person name="Turnbaugh P.J."/>
        </authorList>
    </citation>
    <scope>NUCLEOTIDE SEQUENCE</scope>
    <source>
        <strain evidence="4">I8-5</strain>
    </source>
</reference>
<dbReference type="GO" id="GO:0016491">
    <property type="term" value="F:oxidoreductase activity"/>
    <property type="evidence" value="ECO:0007669"/>
    <property type="project" value="InterPro"/>
</dbReference>
<accession>A0AAX2ST16</accession>
<keyword evidence="1" id="KW-0285">Flavoprotein</keyword>
<reference evidence="4" key="1">
    <citation type="journal article" date="2019" name="Cell Metab.">
        <title>Nutrient sensing in CD11c cells alters the gut microbiome to regulate food intake and body mass.</title>
        <authorList>
            <person name="Chagwedera N.D."/>
            <person name="Ang Q.Y."/>
            <person name="Bisanz J.E."/>
            <person name="Leong Y.A."/>
            <person name="Ganeshan K."/>
            <person name="Cai J."/>
            <person name="Patterson A.D."/>
            <person name="Turnbaugh P.J."/>
            <person name="Chawla A."/>
        </authorList>
    </citation>
    <scope>NUCLEOTIDE SEQUENCE</scope>
    <source>
        <strain evidence="4">I8-5</strain>
    </source>
</reference>
<dbReference type="InterPro" id="IPR029039">
    <property type="entry name" value="Flavoprotein-like_sf"/>
</dbReference>
<protein>
    <submittedName>
        <fullName evidence="4">Flavodoxin family protein</fullName>
    </submittedName>
</protein>
<organism evidence="4 5">
    <name type="scientific">Limosilactobacillus reuteri</name>
    <name type="common">Lactobacillus reuteri</name>
    <dbReference type="NCBI Taxonomy" id="1598"/>
    <lineage>
        <taxon>Bacteria</taxon>
        <taxon>Bacillati</taxon>
        <taxon>Bacillota</taxon>
        <taxon>Bacilli</taxon>
        <taxon>Lactobacillales</taxon>
        <taxon>Lactobacillaceae</taxon>
        <taxon>Limosilactobacillus</taxon>
    </lineage>
</organism>
<dbReference type="GeneID" id="77191416"/>
<evidence type="ECO:0000256" key="2">
    <source>
        <dbReference type="ARBA" id="ARBA00022643"/>
    </source>
</evidence>
<dbReference type="InterPro" id="IPR005025">
    <property type="entry name" value="FMN_Rdtase-like_dom"/>
</dbReference>
<feature type="domain" description="NADPH-dependent FMN reductase-like" evidence="3">
    <location>
        <begin position="52"/>
        <end position="156"/>
    </location>
</feature>
<gene>
    <name evidence="4" type="ORF">E5F87_07625</name>
</gene>
<proteinExistence type="predicted"/>
<dbReference type="EMBL" id="SRKR01000013">
    <property type="protein sequence ID" value="TGB10515.1"/>
    <property type="molecule type" value="Genomic_DNA"/>
</dbReference>
<dbReference type="AlphaFoldDB" id="A0AAX2ST16"/>
<dbReference type="RefSeq" id="WP_122481489.1">
    <property type="nucleotide sequence ID" value="NZ_PUXG01000025.1"/>
</dbReference>
<evidence type="ECO:0000313" key="4">
    <source>
        <dbReference type="EMBL" id="TGB10515.1"/>
    </source>
</evidence>
<evidence type="ECO:0000259" key="3">
    <source>
        <dbReference type="Pfam" id="PF03358"/>
    </source>
</evidence>
<evidence type="ECO:0000313" key="5">
    <source>
        <dbReference type="Proteomes" id="UP000297521"/>
    </source>
</evidence>
<name>A0AAX2ST16_LIMRT</name>
<comment type="caution">
    <text evidence="4">The sequence shown here is derived from an EMBL/GenBank/DDBJ whole genome shotgun (WGS) entry which is preliminary data.</text>
</comment>
<dbReference type="SUPFAM" id="SSF52218">
    <property type="entry name" value="Flavoproteins"/>
    <property type="match status" value="1"/>
</dbReference>
<keyword evidence="2" id="KW-0288">FMN</keyword>
<sequence>MSVRKWLISCLILIVGLGIGFGISRLTTSDNNAVAAKRFEQPAHTNKNAKRVFINASMNNDGTTSKMAKDLFGNLSYQQINLRDYNIPQIGQGNGDFDKVWQQLKGADVIVIGTPVYWSNMSGYLKTFIDHMQINNDLRGSDLYVIVQGADSNQTAAINSTYGSLNRIATRFKMHFVGIAQTNNQINRLHQKMIGK</sequence>
<evidence type="ECO:0000256" key="1">
    <source>
        <dbReference type="ARBA" id="ARBA00022630"/>
    </source>
</evidence>
<dbReference type="PANTHER" id="PTHR43278">
    <property type="entry name" value="NAD(P)H-DEPENDENT FMN-CONTAINING OXIDOREDUCTASE YWQN-RELATED"/>
    <property type="match status" value="1"/>
</dbReference>
<dbReference type="PANTHER" id="PTHR43278:SF4">
    <property type="entry name" value="NAD(P)H-DEPENDENT FMN-CONTAINING OXIDOREDUCTASE YWQN-RELATED"/>
    <property type="match status" value="1"/>
</dbReference>
<dbReference type="Pfam" id="PF03358">
    <property type="entry name" value="FMN_red"/>
    <property type="match status" value="1"/>
</dbReference>